<evidence type="ECO:0000313" key="4">
    <source>
        <dbReference type="EMBL" id="VFT79853.1"/>
    </source>
</evidence>
<proteinExistence type="predicted"/>
<evidence type="ECO:0000259" key="2">
    <source>
        <dbReference type="Pfam" id="PF03067"/>
    </source>
</evidence>
<organism evidence="4 5">
    <name type="scientific">Aphanomyces stellatus</name>
    <dbReference type="NCBI Taxonomy" id="120398"/>
    <lineage>
        <taxon>Eukaryota</taxon>
        <taxon>Sar</taxon>
        <taxon>Stramenopiles</taxon>
        <taxon>Oomycota</taxon>
        <taxon>Saprolegniomycetes</taxon>
        <taxon>Saprolegniales</taxon>
        <taxon>Verrucalvaceae</taxon>
        <taxon>Aphanomyces</taxon>
    </lineage>
</organism>
<dbReference type="Pfam" id="PF03067">
    <property type="entry name" value="LPMO_10"/>
    <property type="match status" value="1"/>
</dbReference>
<dbReference type="Proteomes" id="UP000332933">
    <property type="component" value="Unassembled WGS sequence"/>
</dbReference>
<evidence type="ECO:0000256" key="1">
    <source>
        <dbReference type="SAM" id="MobiDB-lite"/>
    </source>
</evidence>
<dbReference type="AlphaFoldDB" id="A0A485K8S4"/>
<evidence type="ECO:0000313" key="5">
    <source>
        <dbReference type="Proteomes" id="UP000332933"/>
    </source>
</evidence>
<feature type="region of interest" description="Disordered" evidence="1">
    <location>
        <begin position="253"/>
        <end position="293"/>
    </location>
</feature>
<dbReference type="EMBL" id="CAADRA010000350">
    <property type="protein sequence ID" value="VFT79853.1"/>
    <property type="molecule type" value="Genomic_DNA"/>
</dbReference>
<dbReference type="EMBL" id="VJMH01000350">
    <property type="protein sequence ID" value="KAF0716799.1"/>
    <property type="molecule type" value="Genomic_DNA"/>
</dbReference>
<gene>
    <name evidence="4" type="primary">Aste57867_2659</name>
    <name evidence="3" type="ORF">As57867_002652</name>
    <name evidence="4" type="ORF">ASTE57867_2659</name>
</gene>
<reference evidence="3" key="2">
    <citation type="submission" date="2019-06" db="EMBL/GenBank/DDBJ databases">
        <title>Genomics analysis of Aphanomyces spp. identifies a new class of oomycete effector associated with host adaptation.</title>
        <authorList>
            <person name="Gaulin E."/>
        </authorList>
    </citation>
    <scope>NUCLEOTIDE SEQUENCE</scope>
    <source>
        <strain evidence="3">CBS 578.67</strain>
    </source>
</reference>
<name>A0A485K8S4_9STRA</name>
<feature type="domain" description="Chitin-binding type-4" evidence="2">
    <location>
        <begin position="53"/>
        <end position="242"/>
    </location>
</feature>
<feature type="compositionally biased region" description="Low complexity" evidence="1">
    <location>
        <begin position="269"/>
        <end position="288"/>
    </location>
</feature>
<dbReference type="OrthoDB" id="64893at2759"/>
<sequence length="328" mass="35363">MLAPRQHLSLAVPTNLTIFHFSTSPVLNPTMRPSSCLIVASTLALFASVAHGHGRLIAPPHRGWLYTLPQFTDLVPADYDDDGLSAGGIGSTQSGTHGICGDPYSQQAPRPHETGGGVYALFPKYGSKVIGGCFAPGQTMDLTVEITANHKGYFEFALCKLNGRTDAETEQCFNATPLVQPNGQKQWPLPAGIKTFNMQYVLPAGITCEGDSHCVLRWHYTGWNNADVGIDGQEQFWNCADIYISNNCNNIPPSPPATTPSPPSPPTKTPARTPLTTSPTTLSPTKTPSPSPGDKCNGSHGCYWPDTNQIVPYEQSICLLYSSFIWCP</sequence>
<accession>A0A485K8S4</accession>
<protein>
    <submittedName>
        <fullName evidence="4">Aste57867_2659 protein</fullName>
    </submittedName>
</protein>
<reference evidence="4 5" key="1">
    <citation type="submission" date="2019-03" db="EMBL/GenBank/DDBJ databases">
        <authorList>
            <person name="Gaulin E."/>
            <person name="Dumas B."/>
        </authorList>
    </citation>
    <scope>NUCLEOTIDE SEQUENCE [LARGE SCALE GENOMIC DNA]</scope>
    <source>
        <strain evidence="4">CBS 568.67</strain>
    </source>
</reference>
<feature type="compositionally biased region" description="Pro residues" evidence="1">
    <location>
        <begin position="253"/>
        <end position="268"/>
    </location>
</feature>
<evidence type="ECO:0000313" key="3">
    <source>
        <dbReference type="EMBL" id="KAF0716799.1"/>
    </source>
</evidence>
<dbReference type="InterPro" id="IPR004302">
    <property type="entry name" value="Cellulose/chitin-bd_N"/>
</dbReference>
<keyword evidence="5" id="KW-1185">Reference proteome</keyword>